<accession>A0A3R7FR22</accession>
<dbReference type="EMBL" id="JNAD02000010">
    <property type="protein sequence ID" value="RKM93576.1"/>
    <property type="molecule type" value="Genomic_DNA"/>
</dbReference>
<protein>
    <recommendedName>
        <fullName evidence="3">Ribbon-helix-helix protein, CopG family</fullName>
    </recommendedName>
</protein>
<dbReference type="RefSeq" id="WP_043462674.1">
    <property type="nucleotide sequence ID" value="NZ_CP134822.1"/>
</dbReference>
<comment type="caution">
    <text evidence="1">The sequence shown here is derived from an EMBL/GenBank/DDBJ whole genome shotgun (WGS) entry which is preliminary data.</text>
</comment>
<organism evidence="1 2">
    <name type="scientific">Streptomyces xinghaiensis</name>
    <dbReference type="NCBI Taxonomy" id="1038928"/>
    <lineage>
        <taxon>Bacteria</taxon>
        <taxon>Bacillati</taxon>
        <taxon>Actinomycetota</taxon>
        <taxon>Actinomycetes</taxon>
        <taxon>Kitasatosporales</taxon>
        <taxon>Streptomycetaceae</taxon>
        <taxon>Streptomyces</taxon>
    </lineage>
</organism>
<gene>
    <name evidence="1" type="ORF">SFRA_020560</name>
</gene>
<dbReference type="OrthoDB" id="3872513at2"/>
<dbReference type="Proteomes" id="UP000028058">
    <property type="component" value="Unassembled WGS sequence"/>
</dbReference>
<keyword evidence="2" id="KW-1185">Reference proteome</keyword>
<proteinExistence type="predicted"/>
<dbReference type="CDD" id="cd21631">
    <property type="entry name" value="RHH_CopG_NikR-like"/>
    <property type="match status" value="1"/>
</dbReference>
<dbReference type="AlphaFoldDB" id="A0A3R7FR22"/>
<sequence>MPALNIDFSDEELAELREAARERGVTLKALVREAVTDDLARRRAMSEASQIFRSFVVDNADAFDEAFPEDAPAGAGGTRRGAA</sequence>
<reference evidence="1 2" key="1">
    <citation type="journal article" date="2014" name="Genome Announc.">
        <title>Draft Genome Sequence of Streptomyces fradiae ATCC 19609, a Strain Highly Sensitive to Antibiotics.</title>
        <authorList>
            <person name="Bekker O.B."/>
            <person name="Klimina K.M."/>
            <person name="Vatlin A.A."/>
            <person name="Zakharevich N.V."/>
            <person name="Kasianov A.S."/>
            <person name="Danilenko V.N."/>
        </authorList>
    </citation>
    <scope>NUCLEOTIDE SEQUENCE [LARGE SCALE GENOMIC DNA]</scope>
    <source>
        <strain evidence="1 2">ATCC 19609</strain>
    </source>
</reference>
<evidence type="ECO:0008006" key="3">
    <source>
        <dbReference type="Google" id="ProtNLM"/>
    </source>
</evidence>
<evidence type="ECO:0000313" key="1">
    <source>
        <dbReference type="EMBL" id="RKM93576.1"/>
    </source>
</evidence>
<name>A0A3R7FR22_9ACTN</name>
<evidence type="ECO:0000313" key="2">
    <source>
        <dbReference type="Proteomes" id="UP000028058"/>
    </source>
</evidence>